<evidence type="ECO:0000259" key="11">
    <source>
        <dbReference type="Pfam" id="PF06248"/>
    </source>
</evidence>
<accession>A0A2T7NYV5</accession>
<comment type="similarity">
    <text evidence="3">Belongs to the ZW10 family.</text>
</comment>
<evidence type="ECO:0000256" key="4">
    <source>
        <dbReference type="ARBA" id="ARBA00022454"/>
    </source>
</evidence>
<evidence type="ECO:0000256" key="5">
    <source>
        <dbReference type="ARBA" id="ARBA00022490"/>
    </source>
</evidence>
<proteinExistence type="inferred from homology"/>
<dbReference type="AlphaFoldDB" id="A0A2T7NYV5"/>
<dbReference type="Pfam" id="PF06248">
    <property type="entry name" value="Zw10_N"/>
    <property type="match status" value="1"/>
</dbReference>
<sequence>MEREEINERLSLLARRMEELKADIHTAITTSFTHFDSSFDTTTTLSEKVKALSEEMESLSLKINSEVKGQLSISTGDFQGLSRQLGQVTAVMGLLEKLSQAQQLLENIAQATASGKFLSAASSLQVLEEALSNPLCEREEEIKILVSLRTEQKVLKQKLIQQLNDTWKGMVGWSQVENMQKTNTADQLVDTVNKRDTDLELRQCELRLPKSSEVEQQIIQEVVLALESLGQLDRKIQTFGRQFLEYVIFALVLRWQKVEVTEAIVGQVKQVTFKAASLQKQPVHVNVFSLMESVLDMLNENLLHIKVVRHSSTDSAKVEVTLMNLLGEEIGERVLQGIVKECLSSAIPSTSKELEGFHEVVAITKKFQERLVALGFIDASSQTLLDYVQNVNVLFANKKCQGILEQARSLMTSDLHDTVQVHAGASGGELPPLDKSGGPSREKLRKMAAGIDPLLSSSCFRMPSCRISARVKELMDLAYSTLSEACTSSPQCAAQMFYAVRGIFELYCSVVPTYHAHSIANFPQLAALHHNNCMYLAHHLLTLGHQFQSSLPEGVNSTFVDIIPEVRALGATSFLEQMNTQKTIIEQYLQGAAGFVGLEEEKNHSCAAKAVKQALHQLTHLQKIWLDILPTSVYCKAIGILFNSFISDVINHITVLEDISTDAARRLVLLTKQIDDRGTTLFSTSSQETEDDIKRSAIAKAELHRHVSLWSKFMELQLVLSSSLQEISDRWSDGKGPLASEFSPSEIKQLIRALFQNTDRRAAVLAKIK</sequence>
<keyword evidence="5" id="KW-0963">Cytoplasm</keyword>
<organism evidence="15 16">
    <name type="scientific">Pomacea canaliculata</name>
    <name type="common">Golden apple snail</name>
    <dbReference type="NCBI Taxonomy" id="400727"/>
    <lineage>
        <taxon>Eukaryota</taxon>
        <taxon>Metazoa</taxon>
        <taxon>Spiralia</taxon>
        <taxon>Lophotrochozoa</taxon>
        <taxon>Mollusca</taxon>
        <taxon>Gastropoda</taxon>
        <taxon>Caenogastropoda</taxon>
        <taxon>Architaenioglossa</taxon>
        <taxon>Ampullarioidea</taxon>
        <taxon>Ampullariidae</taxon>
        <taxon>Pomacea</taxon>
    </lineage>
</organism>
<evidence type="ECO:0000313" key="16">
    <source>
        <dbReference type="Proteomes" id="UP000245119"/>
    </source>
</evidence>
<evidence type="ECO:0000259" key="14">
    <source>
        <dbReference type="Pfam" id="PF22766"/>
    </source>
</evidence>
<evidence type="ECO:0000256" key="3">
    <source>
        <dbReference type="ARBA" id="ARBA00006245"/>
    </source>
</evidence>
<keyword evidence="10" id="KW-0137">Centromere</keyword>
<dbReference type="GO" id="GO:0005634">
    <property type="term" value="C:nucleus"/>
    <property type="evidence" value="ECO:0007669"/>
    <property type="project" value="InterPro"/>
</dbReference>
<dbReference type="InterPro" id="IPR046362">
    <property type="entry name" value="Zw10/DSL1_C_sf"/>
</dbReference>
<dbReference type="Pfam" id="PF20666">
    <property type="entry name" value="ZW10_C"/>
    <property type="match status" value="1"/>
</dbReference>
<dbReference type="OrthoDB" id="534815at2759"/>
<dbReference type="PANTHER" id="PTHR12205">
    <property type="entry name" value="CENTROMERE/KINETOCHORE PROTEIN ZW10"/>
    <property type="match status" value="1"/>
</dbReference>
<keyword evidence="8" id="KW-0995">Kinetochore</keyword>
<dbReference type="GO" id="GO:1990423">
    <property type="term" value="C:RZZ complex"/>
    <property type="evidence" value="ECO:0007669"/>
    <property type="project" value="TreeGrafter"/>
</dbReference>
<name>A0A2T7NYV5_POMCA</name>
<dbReference type="STRING" id="400727.A0A2T7NYV5"/>
<evidence type="ECO:0000256" key="1">
    <source>
        <dbReference type="ARBA" id="ARBA00004496"/>
    </source>
</evidence>
<dbReference type="Pfam" id="PF22766">
    <property type="entry name" value="ZW10_C2"/>
    <property type="match status" value="1"/>
</dbReference>
<keyword evidence="16" id="KW-1185">Reference proteome</keyword>
<evidence type="ECO:0000256" key="6">
    <source>
        <dbReference type="ARBA" id="ARBA00022618"/>
    </source>
</evidence>
<keyword evidence="7" id="KW-0498">Mitosis</keyword>
<dbReference type="PANTHER" id="PTHR12205:SF0">
    <property type="entry name" value="CENTROMERE_KINETOCHORE PROTEIN ZW10 HOMOLOG"/>
    <property type="match status" value="1"/>
</dbReference>
<feature type="domain" description="Centromere/kinetochore protein zw10 C-terminal" evidence="13">
    <location>
        <begin position="460"/>
        <end position="585"/>
    </location>
</feature>
<keyword evidence="6" id="KW-0132">Cell division</keyword>
<evidence type="ECO:0000256" key="7">
    <source>
        <dbReference type="ARBA" id="ARBA00022776"/>
    </source>
</evidence>
<comment type="subcellular location">
    <subcellularLocation>
        <location evidence="2">Chromosome</location>
        <location evidence="2">Centromere</location>
        <location evidence="2">Kinetochore</location>
    </subcellularLocation>
    <subcellularLocation>
        <location evidence="1">Cytoplasm</location>
    </subcellularLocation>
</comment>
<dbReference type="InterPro" id="IPR055148">
    <property type="entry name" value="ZW10_C_2"/>
</dbReference>
<evidence type="ECO:0000256" key="9">
    <source>
        <dbReference type="ARBA" id="ARBA00023306"/>
    </source>
</evidence>
<evidence type="ECO:0000256" key="2">
    <source>
        <dbReference type="ARBA" id="ARBA00004629"/>
    </source>
</evidence>
<dbReference type="EMBL" id="PZQS01000008">
    <property type="protein sequence ID" value="PVD26313.1"/>
    <property type="molecule type" value="Genomic_DNA"/>
</dbReference>
<evidence type="ECO:0000256" key="10">
    <source>
        <dbReference type="ARBA" id="ARBA00023328"/>
    </source>
</evidence>
<dbReference type="GO" id="GO:0007094">
    <property type="term" value="P:mitotic spindle assembly checkpoint signaling"/>
    <property type="evidence" value="ECO:0007669"/>
    <property type="project" value="TreeGrafter"/>
</dbReference>
<keyword evidence="4" id="KW-0158">Chromosome</keyword>
<dbReference type="Pfam" id="PF20665">
    <property type="entry name" value="Zw10_middle"/>
    <property type="match status" value="1"/>
</dbReference>
<dbReference type="InterPro" id="IPR048343">
    <property type="entry name" value="ZW10_C"/>
</dbReference>
<dbReference type="Gene3D" id="1.10.357.150">
    <property type="match status" value="1"/>
</dbReference>
<evidence type="ECO:0000313" key="15">
    <source>
        <dbReference type="EMBL" id="PVD26313.1"/>
    </source>
</evidence>
<feature type="domain" description="Centromere/kinetochore protein zw10 middle" evidence="12">
    <location>
        <begin position="201"/>
        <end position="411"/>
    </location>
</feature>
<dbReference type="GO" id="GO:0005737">
    <property type="term" value="C:cytoplasm"/>
    <property type="evidence" value="ECO:0007669"/>
    <property type="project" value="UniProtKB-SubCell"/>
</dbReference>
<feature type="domain" description="ZW10 C-terminal helical" evidence="14">
    <location>
        <begin position="609"/>
        <end position="768"/>
    </location>
</feature>
<reference evidence="15 16" key="1">
    <citation type="submission" date="2018-04" db="EMBL/GenBank/DDBJ databases">
        <title>The genome of golden apple snail Pomacea canaliculata provides insight into stress tolerance and invasive adaptation.</title>
        <authorList>
            <person name="Liu C."/>
            <person name="Liu B."/>
            <person name="Ren Y."/>
            <person name="Zhang Y."/>
            <person name="Wang H."/>
            <person name="Li S."/>
            <person name="Jiang F."/>
            <person name="Yin L."/>
            <person name="Zhang G."/>
            <person name="Qian W."/>
            <person name="Fan W."/>
        </authorList>
    </citation>
    <scope>NUCLEOTIDE SEQUENCE [LARGE SCALE GENOMIC DNA]</scope>
    <source>
        <strain evidence="15">SZHN2017</strain>
        <tissue evidence="15">Muscle</tissue>
    </source>
</reference>
<evidence type="ECO:0000259" key="12">
    <source>
        <dbReference type="Pfam" id="PF20665"/>
    </source>
</evidence>
<dbReference type="Proteomes" id="UP000245119">
    <property type="component" value="Linkage Group LG8"/>
</dbReference>
<dbReference type="InterPro" id="IPR048344">
    <property type="entry name" value="Zw10_middle"/>
</dbReference>
<dbReference type="GO" id="GO:0006888">
    <property type="term" value="P:endoplasmic reticulum to Golgi vesicle-mediated transport"/>
    <property type="evidence" value="ECO:0007669"/>
    <property type="project" value="TreeGrafter"/>
</dbReference>
<evidence type="ECO:0000256" key="8">
    <source>
        <dbReference type="ARBA" id="ARBA00022838"/>
    </source>
</evidence>
<evidence type="ECO:0000259" key="13">
    <source>
        <dbReference type="Pfam" id="PF20666"/>
    </source>
</evidence>
<protein>
    <recommendedName>
        <fullName evidence="17">Centromere/kinetochore protein zw10 homolog</fullName>
    </recommendedName>
</protein>
<comment type="caution">
    <text evidence="15">The sequence shown here is derived from an EMBL/GenBank/DDBJ whole genome shotgun (WGS) entry which is preliminary data.</text>
</comment>
<gene>
    <name evidence="15" type="ORF">C0Q70_13984</name>
</gene>
<feature type="domain" description="Centromere/kinetochore protein zw10 N-terminal" evidence="11">
    <location>
        <begin position="13"/>
        <end position="103"/>
    </location>
</feature>
<keyword evidence="9" id="KW-0131">Cell cycle</keyword>
<dbReference type="GO" id="GO:0051301">
    <property type="term" value="P:cell division"/>
    <property type="evidence" value="ECO:0007669"/>
    <property type="project" value="UniProtKB-KW"/>
</dbReference>
<evidence type="ECO:0008006" key="17">
    <source>
        <dbReference type="Google" id="ProtNLM"/>
    </source>
</evidence>
<dbReference type="InterPro" id="IPR009361">
    <property type="entry name" value="Zw10_N"/>
</dbReference>